<dbReference type="RefSeq" id="WP_007571740.1">
    <property type="nucleotide sequence ID" value="NZ_AGUD01000049.1"/>
</dbReference>
<feature type="region of interest" description="Disordered" evidence="2">
    <location>
        <begin position="319"/>
        <end position="347"/>
    </location>
</feature>
<dbReference type="InterPro" id="IPR036526">
    <property type="entry name" value="C-N_Hydrolase_sf"/>
</dbReference>
<dbReference type="SUPFAM" id="SSF56317">
    <property type="entry name" value="Carbon-nitrogen hydrolase"/>
    <property type="match status" value="1"/>
</dbReference>
<evidence type="ECO:0000259" key="3">
    <source>
        <dbReference type="PROSITE" id="PS50263"/>
    </source>
</evidence>
<dbReference type="OrthoDB" id="9811121at2"/>
<dbReference type="PANTHER" id="PTHR43674:SF2">
    <property type="entry name" value="BETA-UREIDOPROPIONASE"/>
    <property type="match status" value="1"/>
</dbReference>
<keyword evidence="1 4" id="KW-0378">Hydrolase</keyword>
<feature type="domain" description="CN hydrolase" evidence="3">
    <location>
        <begin position="1"/>
        <end position="265"/>
    </location>
</feature>
<dbReference type="InterPro" id="IPR003010">
    <property type="entry name" value="C-N_Hydrolase"/>
</dbReference>
<dbReference type="PANTHER" id="PTHR43674">
    <property type="entry name" value="NITRILASE C965.09-RELATED"/>
    <property type="match status" value="1"/>
</dbReference>
<organism evidence="4 5">
    <name type="scientific">Patulibacter medicamentivorans</name>
    <dbReference type="NCBI Taxonomy" id="1097667"/>
    <lineage>
        <taxon>Bacteria</taxon>
        <taxon>Bacillati</taxon>
        <taxon>Actinomycetota</taxon>
        <taxon>Thermoleophilia</taxon>
        <taxon>Solirubrobacterales</taxon>
        <taxon>Patulibacteraceae</taxon>
        <taxon>Patulibacter</taxon>
    </lineage>
</organism>
<dbReference type="PROSITE" id="PS50263">
    <property type="entry name" value="CN_HYDROLASE"/>
    <property type="match status" value="1"/>
</dbReference>
<dbReference type="Proteomes" id="UP000005143">
    <property type="component" value="Unassembled WGS sequence"/>
</dbReference>
<dbReference type="GO" id="GO:0016811">
    <property type="term" value="F:hydrolase activity, acting on carbon-nitrogen (but not peptide) bonds, in linear amides"/>
    <property type="evidence" value="ECO:0007669"/>
    <property type="project" value="TreeGrafter"/>
</dbReference>
<evidence type="ECO:0000256" key="2">
    <source>
        <dbReference type="SAM" id="MobiDB-lite"/>
    </source>
</evidence>
<evidence type="ECO:0000313" key="5">
    <source>
        <dbReference type="Proteomes" id="UP000005143"/>
    </source>
</evidence>
<protein>
    <submittedName>
        <fullName evidence="4">Amidohydrolase-like protein</fullName>
    </submittedName>
</protein>
<sequence length="347" mass="38199">MRVVAIQPRVALGEVDANLRHVEDLVDRAVAEHHPQLVCLPESMTTPNLYHRRMRTVARPVLGEPLQVLRRLARRHDCLVGGGYIAVRGEDARGTYALAEPDGSVHFHDKDQPSFWENNYYGPGRDDGVMETSLGTIGCANGWEWGRTRTVHRMRAGGVRLVAGGMHFPSVPTWPLAARWFRDRDHHLLSQYCRETPPRLARMLGVPVVHPSHVGDFTMATPLAPGIPWSSSCVGETQICDADGVPLERMSYADGEGWIGADVELAEPRPRDPTPDTFWAASFPLSAHLVWYVGNLHGRAKYLAMKRLGLHEWTPGPDVPDRASAAQLPPLDPEPAGAGLDAAGRAV</sequence>
<name>H0E2Q0_9ACTN</name>
<dbReference type="Gene3D" id="3.60.110.10">
    <property type="entry name" value="Carbon-nitrogen hydrolase"/>
    <property type="match status" value="1"/>
</dbReference>
<comment type="caution">
    <text evidence="4">The sequence shown here is derived from an EMBL/GenBank/DDBJ whole genome shotgun (WGS) entry which is preliminary data.</text>
</comment>
<reference evidence="4 5" key="1">
    <citation type="journal article" date="2013" name="Biodegradation">
        <title>Quantitative proteomic analysis of ibuprofen-degrading Patulibacter sp. strain I11.</title>
        <authorList>
            <person name="Almeida B."/>
            <person name="Kjeldal H."/>
            <person name="Lolas I."/>
            <person name="Knudsen A.D."/>
            <person name="Carvalho G."/>
            <person name="Nielsen K.L."/>
            <person name="Barreto Crespo M.T."/>
            <person name="Stensballe A."/>
            <person name="Nielsen J.L."/>
        </authorList>
    </citation>
    <scope>NUCLEOTIDE SEQUENCE [LARGE SCALE GENOMIC DNA]</scope>
    <source>
        <strain evidence="4 5">I11</strain>
    </source>
</reference>
<dbReference type="EMBL" id="AGUD01000049">
    <property type="protein sequence ID" value="EHN12064.1"/>
    <property type="molecule type" value="Genomic_DNA"/>
</dbReference>
<dbReference type="InterPro" id="IPR050345">
    <property type="entry name" value="Aliph_Amidase/BUP"/>
</dbReference>
<dbReference type="Pfam" id="PF00795">
    <property type="entry name" value="CN_hydrolase"/>
    <property type="match status" value="1"/>
</dbReference>
<gene>
    <name evidence="4" type="ORF">PAI11_10630</name>
</gene>
<dbReference type="CDD" id="cd07197">
    <property type="entry name" value="nitrilase"/>
    <property type="match status" value="1"/>
</dbReference>
<evidence type="ECO:0000313" key="4">
    <source>
        <dbReference type="EMBL" id="EHN12064.1"/>
    </source>
</evidence>
<dbReference type="AlphaFoldDB" id="H0E2Q0"/>
<proteinExistence type="predicted"/>
<accession>H0E2Q0</accession>
<keyword evidence="5" id="KW-1185">Reference proteome</keyword>
<evidence type="ECO:0000256" key="1">
    <source>
        <dbReference type="ARBA" id="ARBA00022801"/>
    </source>
</evidence>